<evidence type="ECO:0000313" key="1">
    <source>
        <dbReference type="EMBL" id="KAJ8101008.1"/>
    </source>
</evidence>
<proteinExistence type="predicted"/>
<dbReference type="AlphaFoldDB" id="A0AAD7QT56"/>
<dbReference type="GeneID" id="80885878"/>
<keyword evidence="2" id="KW-1185">Reference proteome</keyword>
<dbReference type="EMBL" id="JARPMG010000004">
    <property type="protein sequence ID" value="KAJ8101008.1"/>
    <property type="molecule type" value="Genomic_DNA"/>
</dbReference>
<dbReference type="Proteomes" id="UP001217417">
    <property type="component" value="Unassembled WGS sequence"/>
</dbReference>
<gene>
    <name evidence="1" type="ORF">POJ06DRAFT_300405</name>
</gene>
<comment type="caution">
    <text evidence="1">The sequence shown here is derived from an EMBL/GenBank/DDBJ whole genome shotgun (WGS) entry which is preliminary data.</text>
</comment>
<name>A0AAD7QT56_9ASCO</name>
<accession>A0AAD7QT56</accession>
<dbReference type="RefSeq" id="XP_056044458.1">
    <property type="nucleotide sequence ID" value="XM_056190712.1"/>
</dbReference>
<organism evidence="1 2">
    <name type="scientific">Lipomyces tetrasporus</name>
    <dbReference type="NCBI Taxonomy" id="54092"/>
    <lineage>
        <taxon>Eukaryota</taxon>
        <taxon>Fungi</taxon>
        <taxon>Dikarya</taxon>
        <taxon>Ascomycota</taxon>
        <taxon>Saccharomycotina</taxon>
        <taxon>Lipomycetes</taxon>
        <taxon>Lipomycetales</taxon>
        <taxon>Lipomycetaceae</taxon>
        <taxon>Lipomyces</taxon>
    </lineage>
</organism>
<protein>
    <submittedName>
        <fullName evidence="1">Uncharacterized protein</fullName>
    </submittedName>
</protein>
<evidence type="ECO:0000313" key="2">
    <source>
        <dbReference type="Proteomes" id="UP001217417"/>
    </source>
</evidence>
<reference evidence="1" key="1">
    <citation type="submission" date="2023-03" db="EMBL/GenBank/DDBJ databases">
        <title>Near-Complete genome sequence of Lipomyces tetrasporous NRRL Y-64009, an oleaginous yeast capable of growing on lignocellulosic hydrolysates.</title>
        <authorList>
            <consortium name="Lawrence Berkeley National Laboratory"/>
            <person name="Jagtap S.S."/>
            <person name="Liu J.-J."/>
            <person name="Walukiewicz H.E."/>
            <person name="Pangilinan J."/>
            <person name="Lipzen A."/>
            <person name="Ahrendt S."/>
            <person name="Koriabine M."/>
            <person name="Cobaugh K."/>
            <person name="Salamov A."/>
            <person name="Yoshinaga Y."/>
            <person name="Ng V."/>
            <person name="Daum C."/>
            <person name="Grigoriev I.V."/>
            <person name="Slininger P.J."/>
            <person name="Dien B.S."/>
            <person name="Jin Y.-S."/>
            <person name="Rao C.V."/>
        </authorList>
    </citation>
    <scope>NUCLEOTIDE SEQUENCE</scope>
    <source>
        <strain evidence="1">NRRL Y-64009</strain>
    </source>
</reference>
<sequence length="160" mass="18545">MDELQELQQMYSGMSGRGFKTCKKCRDRKASKKEGGNVEHGYELYCVLTDLHDEGKRGRRLTQWFTALRNAGLDAVQKSELHDTLLPKVVCDKNSAPASLVYESYEEIHASSIREMLEYCRSIGQPRLFRYFWANWYRPSFGNVGSRWEIASLCGRYVEN</sequence>